<dbReference type="Pfam" id="PF00381">
    <property type="entry name" value="PTS-HPr"/>
    <property type="match status" value="1"/>
</dbReference>
<dbReference type="InterPro" id="IPR000032">
    <property type="entry name" value="HPr-like"/>
</dbReference>
<protein>
    <recommendedName>
        <fullName evidence="1">HPr domain-containing protein</fullName>
    </recommendedName>
</protein>
<reference evidence="2 3" key="1">
    <citation type="submission" date="2017-07" db="EMBL/GenBank/DDBJ databases">
        <title>The genome sequence of Paludifilum halophilum highlights mechanisms for microbial adaptation to high salt environemnts.</title>
        <authorList>
            <person name="Belbahri L."/>
        </authorList>
    </citation>
    <scope>NUCLEOTIDE SEQUENCE [LARGE SCALE GENOMIC DNA]</scope>
    <source>
        <strain evidence="2 3">DSM 102817</strain>
    </source>
</reference>
<evidence type="ECO:0000313" key="3">
    <source>
        <dbReference type="Proteomes" id="UP000215459"/>
    </source>
</evidence>
<dbReference type="AlphaFoldDB" id="A0A235BC85"/>
<name>A0A235BC85_9BACL</name>
<keyword evidence="3" id="KW-1185">Reference proteome</keyword>
<proteinExistence type="predicted"/>
<gene>
    <name evidence="2" type="ORF">CHM34_00635</name>
</gene>
<dbReference type="InterPro" id="IPR035895">
    <property type="entry name" value="HPr-like_sf"/>
</dbReference>
<comment type="caution">
    <text evidence="2">The sequence shown here is derived from an EMBL/GenBank/DDBJ whole genome shotgun (WGS) entry which is preliminary data.</text>
</comment>
<dbReference type="SUPFAM" id="SSF55594">
    <property type="entry name" value="HPr-like"/>
    <property type="match status" value="1"/>
</dbReference>
<dbReference type="Proteomes" id="UP000215459">
    <property type="component" value="Unassembled WGS sequence"/>
</dbReference>
<sequence>MPVRKKRNFTIRAKPSLREVTQFVETARRYSSHIMVCHGKITANSKGLLGLVSLFVGVESGDQLVLTAAGPDAEQALKQLSDFFHNIPIYEGTSLEASVQNEQTSR</sequence>
<dbReference type="Gene3D" id="3.30.1340.10">
    <property type="entry name" value="HPr-like"/>
    <property type="match status" value="1"/>
</dbReference>
<accession>A0A235BC85</accession>
<dbReference type="PROSITE" id="PS51350">
    <property type="entry name" value="PTS_HPR_DOM"/>
    <property type="match status" value="1"/>
</dbReference>
<dbReference type="EMBL" id="NOWF01000001">
    <property type="protein sequence ID" value="OYD09557.1"/>
    <property type="molecule type" value="Genomic_DNA"/>
</dbReference>
<evidence type="ECO:0000259" key="1">
    <source>
        <dbReference type="PROSITE" id="PS51350"/>
    </source>
</evidence>
<evidence type="ECO:0000313" key="2">
    <source>
        <dbReference type="EMBL" id="OYD09557.1"/>
    </source>
</evidence>
<organism evidence="2 3">
    <name type="scientific">Paludifilum halophilum</name>
    <dbReference type="NCBI Taxonomy" id="1642702"/>
    <lineage>
        <taxon>Bacteria</taxon>
        <taxon>Bacillati</taxon>
        <taxon>Bacillota</taxon>
        <taxon>Bacilli</taxon>
        <taxon>Bacillales</taxon>
        <taxon>Thermoactinomycetaceae</taxon>
        <taxon>Paludifilum</taxon>
    </lineage>
</organism>
<feature type="domain" description="HPr" evidence="1">
    <location>
        <begin position="2"/>
        <end position="92"/>
    </location>
</feature>